<dbReference type="PATRIC" id="fig|1453497.3.peg.793"/>
<proteinExistence type="predicted"/>
<comment type="caution">
    <text evidence="1">The sequence shown here is derived from an EMBL/GenBank/DDBJ whole genome shotgun (WGS) entry which is preliminary data.</text>
</comment>
<keyword evidence="2" id="KW-1185">Reference proteome</keyword>
<dbReference type="Gene3D" id="1.50.10.10">
    <property type="match status" value="1"/>
</dbReference>
<sequence>MKKAFLFIVVILLSSVIFSLELEVGHLEFLRSEFKIEEETAIGYWIYSNLQPDGSYKYVDAVGEGVTCVDDVARVAIFYLRQLEANPEDSFANNRAKEALSFLFKFQRTDGDFYNFVFENGTINKNGPTSRAGANWWAARAFWALSLGANVYSDIDPEFSGELAKKSKKVFNVLKSQIENNLLKGYTDMSSVMLLGACELYKSIPEKEVLETINTLAEGIFLSLDTPHGELLGLSDEGKEEFNWHGWGSRQIEALVEAYKATAKTIYLERAEKSAEKVFPLILSAGPLYSIAKSIRRFPQIAYAAEVFINSAARLYEVTGKEIYAYYTLFLGSWFNGLNILRSPMIGPNGQGYDGLEITHRNLNSGAESTISALLGLQAVKTLPEKYQKLFDEKMVLLTPAIFLEAEKLNLGLSEADIENTNIASGGALVRCKGVTALKGNLLLPEVLYRVFAVIPDHYSKEVSVSIRYGKEKVKHDLNMDYYGLYNLGLIMGTAKEERFSFGLNPSNGTVAIDTLAFIPGVIGIYFDNLDQTVIINNSNETFQGISSGNCSILPGKAIKTGETFQDKLPCQSLEIRKENGYFLLELSPLYNNNGVVDSNHRREGNFDNIEGITGASYPFEELKKAVDNGLLTLESIPFLFSDNGMDNLRTKKQCINIGFKATDLWILGSSDHGDYTGELIVKYKDGQQESFMLGLSDWCGTPRYGEKSLQLAFRYDSAGNTERISCKLYLQHFKLKGDEIETILLPDIITMHIFGITLK</sequence>
<dbReference type="AlphaFoldDB" id="A0A176JYY6"/>
<protein>
    <submittedName>
        <fullName evidence="1">Uncharacterized protein</fullName>
    </submittedName>
</protein>
<gene>
    <name evidence="1" type="ORF">AT15_04005</name>
</gene>
<dbReference type="InterPro" id="IPR008928">
    <property type="entry name" value="6-hairpin_glycosidase_sf"/>
</dbReference>
<dbReference type="Proteomes" id="UP000077339">
    <property type="component" value="Unassembled WGS sequence"/>
</dbReference>
<dbReference type="RefSeq" id="WP_068348326.1">
    <property type="nucleotide sequence ID" value="NZ_JFHK01000020.1"/>
</dbReference>
<dbReference type="EMBL" id="JFHK01000020">
    <property type="protein sequence ID" value="OAA29162.1"/>
    <property type="molecule type" value="Genomic_DNA"/>
</dbReference>
<dbReference type="SUPFAM" id="SSF48208">
    <property type="entry name" value="Six-hairpin glycosidases"/>
    <property type="match status" value="1"/>
</dbReference>
<accession>A0A176JYY6</accession>
<evidence type="ECO:0000313" key="2">
    <source>
        <dbReference type="Proteomes" id="UP000077339"/>
    </source>
</evidence>
<name>A0A176JYY6_9BACT</name>
<evidence type="ECO:0000313" key="1">
    <source>
        <dbReference type="EMBL" id="OAA29162.1"/>
    </source>
</evidence>
<dbReference type="OrthoDB" id="9795873at2"/>
<reference evidence="1 2" key="1">
    <citation type="submission" date="2014-02" db="EMBL/GenBank/DDBJ databases">
        <title>Kosmotoga genome sequencing.</title>
        <authorList>
            <person name="Pollo S.M."/>
            <person name="Charchuk R."/>
            <person name="Nesbo C.L."/>
        </authorList>
    </citation>
    <scope>NUCLEOTIDE SEQUENCE [LARGE SCALE GENOMIC DNA]</scope>
    <source>
        <strain evidence="1 2">S304</strain>
    </source>
</reference>
<dbReference type="InterPro" id="IPR012341">
    <property type="entry name" value="6hp_glycosidase-like_sf"/>
</dbReference>
<dbReference type="STRING" id="1453497.AT15_04005"/>
<organism evidence="1 2">
    <name type="scientific">Kosmotoga arenicorallina S304</name>
    <dbReference type="NCBI Taxonomy" id="1453497"/>
    <lineage>
        <taxon>Bacteria</taxon>
        <taxon>Thermotogati</taxon>
        <taxon>Thermotogota</taxon>
        <taxon>Thermotogae</taxon>
        <taxon>Kosmotogales</taxon>
        <taxon>Kosmotogaceae</taxon>
        <taxon>Kosmotoga</taxon>
    </lineage>
</organism>
<dbReference type="GO" id="GO:0005975">
    <property type="term" value="P:carbohydrate metabolic process"/>
    <property type="evidence" value="ECO:0007669"/>
    <property type="project" value="InterPro"/>
</dbReference>